<name>A0A699JWS9_TANCI</name>
<dbReference type="EMBL" id="BKCJ010449852">
    <property type="protein sequence ID" value="GFA58397.1"/>
    <property type="molecule type" value="Genomic_DNA"/>
</dbReference>
<proteinExistence type="predicted"/>
<comment type="caution">
    <text evidence="1">The sequence shown here is derived from an EMBL/GenBank/DDBJ whole genome shotgun (WGS) entry which is preliminary data.</text>
</comment>
<sequence>WLLWGDDDDVGGVCSGSSGESGGCDVVVAAEEWIRRVIASGVRDRVDRLMESVFGLGRKNPPENFPAAAAWWPAGNGLPTVVWWERSIM</sequence>
<reference evidence="1" key="1">
    <citation type="journal article" date="2019" name="Sci. Rep.">
        <title>Draft genome of Tanacetum cinerariifolium, the natural source of mosquito coil.</title>
        <authorList>
            <person name="Yamashiro T."/>
            <person name="Shiraishi A."/>
            <person name="Satake H."/>
            <person name="Nakayama K."/>
        </authorList>
    </citation>
    <scope>NUCLEOTIDE SEQUENCE</scope>
</reference>
<dbReference type="AlphaFoldDB" id="A0A699JWS9"/>
<gene>
    <name evidence="1" type="ORF">Tci_630369</name>
</gene>
<feature type="non-terminal residue" evidence="1">
    <location>
        <position position="89"/>
    </location>
</feature>
<evidence type="ECO:0000313" key="1">
    <source>
        <dbReference type="EMBL" id="GFA58397.1"/>
    </source>
</evidence>
<protein>
    <submittedName>
        <fullName evidence="1">Uncharacterized protein</fullName>
    </submittedName>
</protein>
<accession>A0A699JWS9</accession>
<organism evidence="1">
    <name type="scientific">Tanacetum cinerariifolium</name>
    <name type="common">Dalmatian daisy</name>
    <name type="synonym">Chrysanthemum cinerariifolium</name>
    <dbReference type="NCBI Taxonomy" id="118510"/>
    <lineage>
        <taxon>Eukaryota</taxon>
        <taxon>Viridiplantae</taxon>
        <taxon>Streptophyta</taxon>
        <taxon>Embryophyta</taxon>
        <taxon>Tracheophyta</taxon>
        <taxon>Spermatophyta</taxon>
        <taxon>Magnoliopsida</taxon>
        <taxon>eudicotyledons</taxon>
        <taxon>Gunneridae</taxon>
        <taxon>Pentapetalae</taxon>
        <taxon>asterids</taxon>
        <taxon>campanulids</taxon>
        <taxon>Asterales</taxon>
        <taxon>Asteraceae</taxon>
        <taxon>Asteroideae</taxon>
        <taxon>Anthemideae</taxon>
        <taxon>Anthemidinae</taxon>
        <taxon>Tanacetum</taxon>
    </lineage>
</organism>
<feature type="non-terminal residue" evidence="1">
    <location>
        <position position="1"/>
    </location>
</feature>